<evidence type="ECO:0000313" key="3">
    <source>
        <dbReference type="Proteomes" id="UP000660070"/>
    </source>
</evidence>
<feature type="transmembrane region" description="Helical" evidence="1">
    <location>
        <begin position="9"/>
        <end position="27"/>
    </location>
</feature>
<protein>
    <recommendedName>
        <fullName evidence="4">DUF4149 domain-containing protein</fullName>
    </recommendedName>
</protein>
<feature type="transmembrane region" description="Helical" evidence="1">
    <location>
        <begin position="100"/>
        <end position="118"/>
    </location>
</feature>
<sequence length="182" mass="21002">MKIKNLLRIIFRVFGLYSVFTLIFNFFPQQLTYLINSEIFFPFDSKNGIMQTWIYLIILVIFIVAVFYVLIINPDIIIGRLKPKNFLNEKINFEKLNSESLLQVAILAIGILLLFESIPELINKLFTLIKIRNMNQNISDDIKTIGISSDIFSASLKVLVGLIFIIFQNGIGKMLYNQNVSK</sequence>
<accession>A0ABS0FE96</accession>
<keyword evidence="1" id="KW-0472">Membrane</keyword>
<proteinExistence type="predicted"/>
<keyword evidence="1" id="KW-1133">Transmembrane helix</keyword>
<feature type="transmembrane region" description="Helical" evidence="1">
    <location>
        <begin position="53"/>
        <end position="79"/>
    </location>
</feature>
<evidence type="ECO:0000256" key="1">
    <source>
        <dbReference type="SAM" id="Phobius"/>
    </source>
</evidence>
<comment type="caution">
    <text evidence="2">The sequence shown here is derived from an EMBL/GenBank/DDBJ whole genome shotgun (WGS) entry which is preliminary data.</text>
</comment>
<name>A0ABS0FE96_9FLAO</name>
<reference evidence="2 3" key="1">
    <citation type="submission" date="2020-11" db="EMBL/GenBank/DDBJ databases">
        <title>Kaistella gelatinilytica sp. nov., a flavobacterium isolated from Antarctic Soil.</title>
        <authorList>
            <person name="Li J."/>
        </authorList>
    </citation>
    <scope>NUCLEOTIDE SEQUENCE [LARGE SCALE GENOMIC DNA]</scope>
    <source>
        <strain evidence="2 3">G5-32</strain>
    </source>
</reference>
<dbReference type="EMBL" id="JADPVI010000003">
    <property type="protein sequence ID" value="MBF8458030.1"/>
    <property type="molecule type" value="Genomic_DNA"/>
</dbReference>
<evidence type="ECO:0000313" key="2">
    <source>
        <dbReference type="EMBL" id="MBF8458030.1"/>
    </source>
</evidence>
<gene>
    <name evidence="2" type="ORF">IV494_12660</name>
</gene>
<evidence type="ECO:0008006" key="4">
    <source>
        <dbReference type="Google" id="ProtNLM"/>
    </source>
</evidence>
<keyword evidence="1" id="KW-0812">Transmembrane</keyword>
<organism evidence="2 3">
    <name type="scientific">Kaistella gelatinilytica</name>
    <dbReference type="NCBI Taxonomy" id="2787636"/>
    <lineage>
        <taxon>Bacteria</taxon>
        <taxon>Pseudomonadati</taxon>
        <taxon>Bacteroidota</taxon>
        <taxon>Flavobacteriia</taxon>
        <taxon>Flavobacteriales</taxon>
        <taxon>Weeksellaceae</taxon>
        <taxon>Chryseobacterium group</taxon>
        <taxon>Kaistella</taxon>
    </lineage>
</organism>
<dbReference type="RefSeq" id="WP_196080494.1">
    <property type="nucleotide sequence ID" value="NZ_JADPVI010000003.1"/>
</dbReference>
<dbReference type="Proteomes" id="UP000660070">
    <property type="component" value="Unassembled WGS sequence"/>
</dbReference>
<keyword evidence="3" id="KW-1185">Reference proteome</keyword>